<dbReference type="PANTHER" id="PTHR11815">
    <property type="entry name" value="SUCCINYL-COA SYNTHETASE BETA CHAIN"/>
    <property type="match status" value="1"/>
</dbReference>
<dbReference type="InterPro" id="IPR011761">
    <property type="entry name" value="ATP-grasp"/>
</dbReference>
<dbReference type="Gene3D" id="3.30.470.20">
    <property type="entry name" value="ATP-grasp fold, B domain"/>
    <property type="match status" value="1"/>
</dbReference>
<dbReference type="PANTHER" id="PTHR11815:SF10">
    <property type="entry name" value="SUCCINATE--COA LIGASE [GDP-FORMING] SUBUNIT BETA, MITOCHONDRIAL"/>
    <property type="match status" value="1"/>
</dbReference>
<proteinExistence type="predicted"/>
<reference evidence="5" key="1">
    <citation type="submission" date="2022-06" db="EMBL/GenBank/DDBJ databases">
        <title>New cyanobacteria of genus Symplocastrum in benthos of Lake Baikal.</title>
        <authorList>
            <person name="Sorokovikova E."/>
            <person name="Tikhonova I."/>
            <person name="Krasnopeev A."/>
            <person name="Evseev P."/>
            <person name="Gladkikh A."/>
            <person name="Belykh O."/>
        </authorList>
    </citation>
    <scope>NUCLEOTIDE SEQUENCE</scope>
    <source>
        <strain evidence="5">BBK-W-15</strain>
    </source>
</reference>
<comment type="caution">
    <text evidence="5">The sequence shown here is derived from an EMBL/GenBank/DDBJ whole genome shotgun (WGS) entry which is preliminary data.</text>
</comment>
<evidence type="ECO:0000256" key="3">
    <source>
        <dbReference type="PROSITE-ProRule" id="PRU00409"/>
    </source>
</evidence>
<dbReference type="SUPFAM" id="SSF52210">
    <property type="entry name" value="Succinyl-CoA synthetase domains"/>
    <property type="match status" value="1"/>
</dbReference>
<dbReference type="GO" id="GO:0006104">
    <property type="term" value="P:succinyl-CoA metabolic process"/>
    <property type="evidence" value="ECO:0007669"/>
    <property type="project" value="TreeGrafter"/>
</dbReference>
<dbReference type="PIRSF" id="PIRSF001554">
    <property type="entry name" value="SucCS_beta"/>
    <property type="match status" value="1"/>
</dbReference>
<dbReference type="Gene3D" id="3.30.1490.20">
    <property type="entry name" value="ATP-grasp fold, A domain"/>
    <property type="match status" value="1"/>
</dbReference>
<dbReference type="GO" id="GO:0004775">
    <property type="term" value="F:succinate-CoA ligase (ADP-forming) activity"/>
    <property type="evidence" value="ECO:0007669"/>
    <property type="project" value="TreeGrafter"/>
</dbReference>
<keyword evidence="6" id="KW-1185">Reference proteome</keyword>
<keyword evidence="3" id="KW-0067">ATP-binding</keyword>
<dbReference type="Gene3D" id="3.40.50.261">
    <property type="entry name" value="Succinyl-CoA synthetase domains"/>
    <property type="match status" value="1"/>
</dbReference>
<protein>
    <submittedName>
        <fullName evidence="5">Succinate--CoA ligase subunit beta</fullName>
    </submittedName>
</protein>
<evidence type="ECO:0000256" key="1">
    <source>
        <dbReference type="ARBA" id="ARBA00022598"/>
    </source>
</evidence>
<evidence type="ECO:0000256" key="2">
    <source>
        <dbReference type="ARBA" id="ARBA00022741"/>
    </source>
</evidence>
<dbReference type="GO" id="GO:0005829">
    <property type="term" value="C:cytosol"/>
    <property type="evidence" value="ECO:0007669"/>
    <property type="project" value="TreeGrafter"/>
</dbReference>
<dbReference type="SUPFAM" id="SSF56059">
    <property type="entry name" value="Glutathione synthetase ATP-binding domain-like"/>
    <property type="match status" value="1"/>
</dbReference>
<dbReference type="GO" id="GO:0042709">
    <property type="term" value="C:succinate-CoA ligase complex"/>
    <property type="evidence" value="ECO:0007669"/>
    <property type="project" value="TreeGrafter"/>
</dbReference>
<dbReference type="EMBL" id="JAMZMM010000153">
    <property type="protein sequence ID" value="MCP2729912.1"/>
    <property type="molecule type" value="Genomic_DNA"/>
</dbReference>
<accession>A0AAE3GTT5</accession>
<keyword evidence="1 5" id="KW-0436">Ligase</keyword>
<sequence length="442" mass="48130">MDLLEYQAKELFREVGIPVLPAQRIDHPTDLKHLGIPYPVVLKSQVPMGGRGKAGGIRLVENTIDAIATARAIFNLPIRGKYPEVLLAESHYDAHQELYLAVILDYGIGRPVLLGSSQGGMNLETAMAHMQRVVVERDFSPFYARRLALKMGLQGNLIESVSGIIQKMYQLFIEKDLELVEINPLAISATGEVMALDGKIAVNDRALGRHSELAMLVSNKGVNQGVNRGVNQELNQGLEPIVDTNQLNTQAKELNWTDSNGNIGIICNSNCLAAATLDLIYQSKGKPAICLVANGYASWDLQALSSPVQQLQSALAQLTENIGIQVVLVNILCNSAASEAVADAIANYLQSQVEEMPVINEANQAERQMDTISLSRRAANNRNHSVESKSTTVTRLPQFVIRLVGGNIDSAKERVSAMPVHWIDNLDRAVTQAISLAKSTVN</sequence>
<gene>
    <name evidence="5" type="ORF">NJ959_15870</name>
</gene>
<dbReference type="Proteomes" id="UP001204953">
    <property type="component" value="Unassembled WGS sequence"/>
</dbReference>
<dbReference type="AlphaFoldDB" id="A0AAE3GTT5"/>
<dbReference type="PROSITE" id="PS50975">
    <property type="entry name" value="ATP_GRASP"/>
    <property type="match status" value="1"/>
</dbReference>
<dbReference type="InterPro" id="IPR013815">
    <property type="entry name" value="ATP_grasp_subdomain_1"/>
</dbReference>
<keyword evidence="2 3" id="KW-0547">Nucleotide-binding</keyword>
<dbReference type="InterPro" id="IPR005809">
    <property type="entry name" value="Succ_CoA_ligase-like_bsu"/>
</dbReference>
<evidence type="ECO:0000313" key="5">
    <source>
        <dbReference type="EMBL" id="MCP2729912.1"/>
    </source>
</evidence>
<dbReference type="GO" id="GO:0005524">
    <property type="term" value="F:ATP binding"/>
    <property type="evidence" value="ECO:0007669"/>
    <property type="project" value="UniProtKB-UniRule"/>
</dbReference>
<dbReference type="InterPro" id="IPR016102">
    <property type="entry name" value="Succinyl-CoA_synth-like"/>
</dbReference>
<name>A0AAE3GTT5_9CYAN</name>
<dbReference type="GO" id="GO:0006099">
    <property type="term" value="P:tricarboxylic acid cycle"/>
    <property type="evidence" value="ECO:0007669"/>
    <property type="project" value="InterPro"/>
</dbReference>
<evidence type="ECO:0000259" key="4">
    <source>
        <dbReference type="PROSITE" id="PS50975"/>
    </source>
</evidence>
<dbReference type="InterPro" id="IPR013650">
    <property type="entry name" value="ATP-grasp_succ-CoA_synth-type"/>
</dbReference>
<feature type="domain" description="ATP-grasp" evidence="4">
    <location>
        <begin position="9"/>
        <end position="215"/>
    </location>
</feature>
<organism evidence="5 6">
    <name type="scientific">Limnofasciculus baicalensis BBK-W-15</name>
    <dbReference type="NCBI Taxonomy" id="2699891"/>
    <lineage>
        <taxon>Bacteria</taxon>
        <taxon>Bacillati</taxon>
        <taxon>Cyanobacteriota</taxon>
        <taxon>Cyanophyceae</taxon>
        <taxon>Coleofasciculales</taxon>
        <taxon>Coleofasciculaceae</taxon>
        <taxon>Limnofasciculus</taxon>
        <taxon>Limnofasciculus baicalensis</taxon>
    </lineage>
</organism>
<dbReference type="GO" id="GO:0046872">
    <property type="term" value="F:metal ion binding"/>
    <property type="evidence" value="ECO:0007669"/>
    <property type="project" value="InterPro"/>
</dbReference>
<evidence type="ECO:0000313" key="6">
    <source>
        <dbReference type="Proteomes" id="UP001204953"/>
    </source>
</evidence>
<dbReference type="RefSeq" id="WP_254012686.1">
    <property type="nucleotide sequence ID" value="NZ_JAMZMM010000153.1"/>
</dbReference>
<dbReference type="Pfam" id="PF08442">
    <property type="entry name" value="ATP-grasp_2"/>
    <property type="match status" value="1"/>
</dbReference>